<accession>A0AA43TQL9</accession>
<dbReference type="Gene3D" id="1.10.287.470">
    <property type="entry name" value="Helix hairpin bin"/>
    <property type="match status" value="1"/>
</dbReference>
<organism evidence="2 3">
    <name type="scientific">Candidatus Methylobacter titanis</name>
    <dbReference type="NCBI Taxonomy" id="3053457"/>
    <lineage>
        <taxon>Bacteria</taxon>
        <taxon>Pseudomonadati</taxon>
        <taxon>Pseudomonadota</taxon>
        <taxon>Gammaproteobacteria</taxon>
        <taxon>Methylococcales</taxon>
        <taxon>Methylococcaceae</taxon>
        <taxon>Methylobacter</taxon>
    </lineage>
</organism>
<dbReference type="Gene3D" id="2.40.30.170">
    <property type="match status" value="1"/>
</dbReference>
<comment type="similarity">
    <text evidence="1">Belongs to the membrane fusion protein (MFP) (TC 8.A.1) family.</text>
</comment>
<evidence type="ECO:0000313" key="3">
    <source>
        <dbReference type="Proteomes" id="UP001160519"/>
    </source>
</evidence>
<dbReference type="AlphaFoldDB" id="A0AA43TQL9"/>
<evidence type="ECO:0000313" key="2">
    <source>
        <dbReference type="EMBL" id="MDI1232015.1"/>
    </source>
</evidence>
<dbReference type="Gene3D" id="2.40.50.100">
    <property type="match status" value="1"/>
</dbReference>
<dbReference type="Proteomes" id="UP001160519">
    <property type="component" value="Unassembled WGS sequence"/>
</dbReference>
<dbReference type="SUPFAM" id="SSF111369">
    <property type="entry name" value="HlyD-like secretion proteins"/>
    <property type="match status" value="1"/>
</dbReference>
<dbReference type="GO" id="GO:1990281">
    <property type="term" value="C:efflux pump complex"/>
    <property type="evidence" value="ECO:0007669"/>
    <property type="project" value="TreeGrafter"/>
</dbReference>
<dbReference type="PANTHER" id="PTHR30469">
    <property type="entry name" value="MULTIDRUG RESISTANCE PROTEIN MDTA"/>
    <property type="match status" value="1"/>
</dbReference>
<dbReference type="NCBIfam" id="TIGR01730">
    <property type="entry name" value="RND_mfp"/>
    <property type="match status" value="1"/>
</dbReference>
<proteinExistence type="inferred from homology"/>
<dbReference type="EMBL" id="JAQSDF010000053">
    <property type="protein sequence ID" value="MDI1232015.1"/>
    <property type="molecule type" value="Genomic_DNA"/>
</dbReference>
<reference evidence="2" key="1">
    <citation type="submission" date="2023-01" db="EMBL/GenBank/DDBJ databases">
        <title>Biogeochemical cycle of methane in antarctic sediments.</title>
        <authorList>
            <person name="Roldan D.M."/>
            <person name="Menes R.J."/>
        </authorList>
    </citation>
    <scope>NUCLEOTIDE SEQUENCE [LARGE SCALE GENOMIC DNA]</scope>
    <source>
        <strain evidence="2">K-2018 MAG008</strain>
    </source>
</reference>
<protein>
    <submittedName>
        <fullName evidence="2">Efflux RND transporter periplasmic adaptor subunit</fullName>
    </submittedName>
</protein>
<dbReference type="PANTHER" id="PTHR30469:SF12">
    <property type="entry name" value="MULTIDRUG RESISTANCE PROTEIN MDTA"/>
    <property type="match status" value="1"/>
</dbReference>
<evidence type="ECO:0000256" key="1">
    <source>
        <dbReference type="ARBA" id="ARBA00009477"/>
    </source>
</evidence>
<gene>
    <name evidence="2" type="ORF">PSU93_12780</name>
</gene>
<name>A0AA43TQL9_9GAMM</name>
<comment type="caution">
    <text evidence="2">The sequence shown here is derived from an EMBL/GenBank/DDBJ whole genome shotgun (WGS) entry which is preliminary data.</text>
</comment>
<dbReference type="GO" id="GO:0015562">
    <property type="term" value="F:efflux transmembrane transporter activity"/>
    <property type="evidence" value="ECO:0007669"/>
    <property type="project" value="TreeGrafter"/>
</dbReference>
<sequence>MLKKLIKLLPALLIIIALSGLSYYWMTNKPRADRVPPEVSAPLVETIQPTAINHQTAIYAMGTVIPSQSVNLTPRISGLVVSISPNFIEGGMLKKGEQLVQLDPTDYLLTIKQSENELAKAQFNLKLEQGQQAIVKREFQLLGTELTAQEQELVLRKPHLNAAKAALAAAEASLIQAQLNLERTRPFAPFNAIITTRNANIGAWMPAFSTGTPLAKLVGTDSFWINASISVDKLHWLKIPGINSDKGSPVKITYESAWGKNAYRSGIIKRLQAEIEPEGRMAKVIIEVDDPLRQKASNKNSPTLMLGSYVHVELAGNSLTDVIELPETIIHDGHQIWLMTDKKTLDISEISPLWSEQGHIYLSKDQLPDNAEIITSDLPAPVQGMRIKTKDKKVSP</sequence>
<keyword evidence="3" id="KW-1185">Reference proteome</keyword>
<dbReference type="InterPro" id="IPR006143">
    <property type="entry name" value="RND_pump_MFP"/>
</dbReference>